<evidence type="ECO:0000256" key="3">
    <source>
        <dbReference type="ARBA" id="ARBA00022475"/>
    </source>
</evidence>
<evidence type="ECO:0000256" key="7">
    <source>
        <dbReference type="SAM" id="Phobius"/>
    </source>
</evidence>
<name>A0ABS0SW41_9CAUL</name>
<dbReference type="Gene3D" id="1.20.1250.20">
    <property type="entry name" value="MFS general substrate transporter like domains"/>
    <property type="match status" value="2"/>
</dbReference>
<keyword evidence="5 7" id="KW-1133">Transmembrane helix</keyword>
<feature type="transmembrane region" description="Helical" evidence="7">
    <location>
        <begin position="309"/>
        <end position="327"/>
    </location>
</feature>
<keyword evidence="6 7" id="KW-0472">Membrane</keyword>
<proteinExistence type="predicted"/>
<feature type="transmembrane region" description="Helical" evidence="7">
    <location>
        <begin position="373"/>
        <end position="396"/>
    </location>
</feature>
<dbReference type="InterPro" id="IPR020846">
    <property type="entry name" value="MFS_dom"/>
</dbReference>
<feature type="transmembrane region" description="Helical" evidence="7">
    <location>
        <begin position="165"/>
        <end position="183"/>
    </location>
</feature>
<dbReference type="Pfam" id="PF07690">
    <property type="entry name" value="MFS_1"/>
    <property type="match status" value="1"/>
</dbReference>
<organism evidence="9 10">
    <name type="scientific">Caulobacter hibisci</name>
    <dbReference type="NCBI Taxonomy" id="2035993"/>
    <lineage>
        <taxon>Bacteria</taxon>
        <taxon>Pseudomonadati</taxon>
        <taxon>Pseudomonadota</taxon>
        <taxon>Alphaproteobacteria</taxon>
        <taxon>Caulobacterales</taxon>
        <taxon>Caulobacteraceae</taxon>
        <taxon>Caulobacter</taxon>
    </lineage>
</organism>
<feature type="transmembrane region" description="Helical" evidence="7">
    <location>
        <begin position="57"/>
        <end position="78"/>
    </location>
</feature>
<feature type="transmembrane region" description="Helical" evidence="7">
    <location>
        <begin position="402"/>
        <end position="420"/>
    </location>
</feature>
<evidence type="ECO:0000256" key="6">
    <source>
        <dbReference type="ARBA" id="ARBA00023136"/>
    </source>
</evidence>
<feature type="transmembrane region" description="Helical" evidence="7">
    <location>
        <begin position="90"/>
        <end position="110"/>
    </location>
</feature>
<evidence type="ECO:0000256" key="1">
    <source>
        <dbReference type="ARBA" id="ARBA00004651"/>
    </source>
</evidence>
<dbReference type="InterPro" id="IPR036259">
    <property type="entry name" value="MFS_trans_sf"/>
</dbReference>
<evidence type="ECO:0000313" key="10">
    <source>
        <dbReference type="Proteomes" id="UP000639859"/>
    </source>
</evidence>
<dbReference type="InterPro" id="IPR011701">
    <property type="entry name" value="MFS"/>
</dbReference>
<feature type="transmembrane region" description="Helical" evidence="7">
    <location>
        <begin position="244"/>
        <end position="266"/>
    </location>
</feature>
<dbReference type="CDD" id="cd17369">
    <property type="entry name" value="MFS_ShiA_like"/>
    <property type="match status" value="1"/>
</dbReference>
<dbReference type="Proteomes" id="UP000639859">
    <property type="component" value="Unassembled WGS sequence"/>
</dbReference>
<dbReference type="PANTHER" id="PTHR43045:SF2">
    <property type="entry name" value="INNER MEMBRANE METABOLITE TRANSPORT PROTEIN YHJE"/>
    <property type="match status" value="1"/>
</dbReference>
<feature type="transmembrane region" description="Helical" evidence="7">
    <location>
        <begin position="189"/>
        <end position="208"/>
    </location>
</feature>
<dbReference type="SUPFAM" id="SSF103473">
    <property type="entry name" value="MFS general substrate transporter"/>
    <property type="match status" value="1"/>
</dbReference>
<reference evidence="9 10" key="1">
    <citation type="submission" date="2020-11" db="EMBL/GenBank/DDBJ databases">
        <title>genome sequence of strain KACC 18849.</title>
        <authorList>
            <person name="Gao J."/>
            <person name="Zhang X."/>
        </authorList>
    </citation>
    <scope>NUCLEOTIDE SEQUENCE [LARGE SCALE GENOMIC DNA]</scope>
    <source>
        <strain evidence="9 10">KACC 18849</strain>
    </source>
</reference>
<dbReference type="PANTHER" id="PTHR43045">
    <property type="entry name" value="SHIKIMATE TRANSPORTER"/>
    <property type="match status" value="1"/>
</dbReference>
<feature type="domain" description="Major facilitator superfamily (MFS) profile" evidence="8">
    <location>
        <begin position="16"/>
        <end position="424"/>
    </location>
</feature>
<comment type="caution">
    <text evidence="9">The sequence shown here is derived from an EMBL/GenBank/DDBJ whole genome shotgun (WGS) entry which is preliminary data.</text>
</comment>
<keyword evidence="3" id="KW-1003">Cell membrane</keyword>
<keyword evidence="10" id="KW-1185">Reference proteome</keyword>
<feature type="transmembrane region" description="Helical" evidence="7">
    <location>
        <begin position="278"/>
        <end position="300"/>
    </location>
</feature>
<gene>
    <name evidence="9" type="ORF">I4Q42_09310</name>
</gene>
<evidence type="ECO:0000256" key="2">
    <source>
        <dbReference type="ARBA" id="ARBA00022448"/>
    </source>
</evidence>
<evidence type="ECO:0000259" key="8">
    <source>
        <dbReference type="PROSITE" id="PS50850"/>
    </source>
</evidence>
<comment type="subcellular location">
    <subcellularLocation>
        <location evidence="1">Cell membrane</location>
        <topology evidence="1">Multi-pass membrane protein</topology>
    </subcellularLocation>
</comment>
<protein>
    <submittedName>
        <fullName evidence="9">MHS family MFS transporter</fullName>
    </submittedName>
</protein>
<keyword evidence="4 7" id="KW-0812">Transmembrane</keyword>
<accession>A0ABS0SW41</accession>
<keyword evidence="2" id="KW-0813">Transport</keyword>
<dbReference type="PROSITE" id="PS50850">
    <property type="entry name" value="MFS"/>
    <property type="match status" value="1"/>
</dbReference>
<dbReference type="EMBL" id="JADWOX010000005">
    <property type="protein sequence ID" value="MBI1683867.1"/>
    <property type="molecule type" value="Genomic_DNA"/>
</dbReference>
<evidence type="ECO:0000256" key="4">
    <source>
        <dbReference type="ARBA" id="ARBA00022692"/>
    </source>
</evidence>
<feature type="transmembrane region" description="Helical" evidence="7">
    <location>
        <begin position="333"/>
        <end position="352"/>
    </location>
</feature>
<dbReference type="RefSeq" id="WP_198575790.1">
    <property type="nucleotide sequence ID" value="NZ_JADWOX010000005.1"/>
</dbReference>
<evidence type="ECO:0000313" key="9">
    <source>
        <dbReference type="EMBL" id="MBI1683867.1"/>
    </source>
</evidence>
<sequence length="424" mass="44260">MSGVDNNPGGPSSRRVLLASLVGTAVEFYDFYIYATAASLVFGPLFFPSHSPSMQLLASYASLAVAFFARPVGAIAFGHFGDRIGRKSTLVASLMLMGGSTLLIAFLPTYQMAGWLAPALLCLLRFGQGFGLGGEWGGAALLAVENAPPGWKARFGMFPQLGAPVGFIAANGLFLILGLLLSPEQFEAWGWRLPFLASAVLVGLGLWVRLKLTETPAFAAALAHEPPPAVPLAELVRKHWKETLGGTFAVVCCFALFYLTTAFALGYGSKTLGYDRQLFLGVQLFAILFMAAGIVASGYWSDATTPRRVLMAGCAMTVAAGALLPVMMGAGSLALICAFLSLALFAMGFVYGPLGSWLPELFPARVRYTGASMAFNVGGIIGGGLTPMAATALAAHGGLVPVGVYLAAAAAISFVALILLKPRA</sequence>
<evidence type="ECO:0000256" key="5">
    <source>
        <dbReference type="ARBA" id="ARBA00022989"/>
    </source>
</evidence>